<keyword evidence="7 12" id="KW-0863">Zinc-finger</keyword>
<keyword evidence="8" id="KW-0833">Ubl conjugation pathway</keyword>
<evidence type="ECO:0000256" key="7">
    <source>
        <dbReference type="ARBA" id="ARBA00022771"/>
    </source>
</evidence>
<dbReference type="InterPro" id="IPR036770">
    <property type="entry name" value="Ankyrin_rpt-contain_sf"/>
</dbReference>
<dbReference type="InParanoid" id="D8SV10"/>
<feature type="region of interest" description="Disordered" evidence="13">
    <location>
        <begin position="449"/>
        <end position="508"/>
    </location>
</feature>
<dbReference type="Gramene" id="EFJ11715">
    <property type="protein sequence ID" value="EFJ11715"/>
    <property type="gene ID" value="SELMODRAFT_229254"/>
</dbReference>
<dbReference type="SUPFAM" id="SSF48403">
    <property type="entry name" value="Ankyrin repeat"/>
    <property type="match status" value="1"/>
</dbReference>
<dbReference type="OMA" id="CTMESSE"/>
<keyword evidence="4" id="KW-0808">Transferase</keyword>
<evidence type="ECO:0000256" key="12">
    <source>
        <dbReference type="PROSITE-ProRule" id="PRU00175"/>
    </source>
</evidence>
<dbReference type="eggNOG" id="ENOG502QR1Y">
    <property type="taxonomic scope" value="Eukaryota"/>
</dbReference>
<dbReference type="Pfam" id="PF00023">
    <property type="entry name" value="Ank"/>
    <property type="match status" value="1"/>
</dbReference>
<keyword evidence="16" id="KW-1185">Reference proteome</keyword>
<dbReference type="PANTHER" id="PTHR24193">
    <property type="entry name" value="ANKYRIN REPEAT PROTEIN"/>
    <property type="match status" value="1"/>
</dbReference>
<evidence type="ECO:0000256" key="3">
    <source>
        <dbReference type="ARBA" id="ARBA00012483"/>
    </source>
</evidence>
<dbReference type="EC" id="2.3.2.27" evidence="3"/>
<evidence type="ECO:0000256" key="8">
    <source>
        <dbReference type="ARBA" id="ARBA00022786"/>
    </source>
</evidence>
<dbReference type="Pfam" id="PF24921">
    <property type="entry name" value="RING_XB3-XBAT31"/>
    <property type="match status" value="1"/>
</dbReference>
<dbReference type="PRINTS" id="PR01415">
    <property type="entry name" value="ANKYRIN"/>
</dbReference>
<keyword evidence="5" id="KW-0479">Metal-binding</keyword>
<gene>
    <name evidence="15" type="ORF">SELMODRAFT_229254</name>
</gene>
<dbReference type="Gene3D" id="1.25.40.20">
    <property type="entry name" value="Ankyrin repeat-containing domain"/>
    <property type="match status" value="2"/>
</dbReference>
<protein>
    <recommendedName>
        <fullName evidence="3">RING-type E3 ubiquitin transferase</fullName>
        <ecNumber evidence="3">2.3.2.27</ecNumber>
    </recommendedName>
</protein>
<evidence type="ECO:0000259" key="14">
    <source>
        <dbReference type="PROSITE" id="PS50089"/>
    </source>
</evidence>
<dbReference type="PROSITE" id="PS50089">
    <property type="entry name" value="ZF_RING_2"/>
    <property type="match status" value="1"/>
</dbReference>
<evidence type="ECO:0000256" key="6">
    <source>
        <dbReference type="ARBA" id="ARBA00022737"/>
    </source>
</evidence>
<evidence type="ECO:0000256" key="13">
    <source>
        <dbReference type="SAM" id="MobiDB-lite"/>
    </source>
</evidence>
<evidence type="ECO:0000313" key="15">
    <source>
        <dbReference type="EMBL" id="EFJ11715.1"/>
    </source>
</evidence>
<comment type="catalytic activity">
    <reaction evidence="1">
        <text>S-ubiquitinyl-[E2 ubiquitin-conjugating enzyme]-L-cysteine + [acceptor protein]-L-lysine = [E2 ubiquitin-conjugating enzyme]-L-cysteine + N(6)-ubiquitinyl-[acceptor protein]-L-lysine.</text>
        <dbReference type="EC" id="2.3.2.27"/>
    </reaction>
</comment>
<dbReference type="Proteomes" id="UP000001514">
    <property type="component" value="Unassembled WGS sequence"/>
</dbReference>
<feature type="repeat" description="ANK" evidence="11">
    <location>
        <begin position="111"/>
        <end position="132"/>
    </location>
</feature>
<keyword evidence="10 11" id="KW-0040">ANK repeat</keyword>
<keyword evidence="6" id="KW-0677">Repeat</keyword>
<dbReference type="PROSITE" id="PS50088">
    <property type="entry name" value="ANK_REPEAT"/>
    <property type="match status" value="5"/>
</dbReference>
<evidence type="ECO:0000256" key="9">
    <source>
        <dbReference type="ARBA" id="ARBA00022833"/>
    </source>
</evidence>
<accession>D8SV10</accession>
<dbReference type="InterPro" id="IPR056760">
    <property type="entry name" value="RING_XB3-like"/>
</dbReference>
<dbReference type="InterPro" id="IPR050663">
    <property type="entry name" value="Ankyrin-SOCS_Box"/>
</dbReference>
<comment type="pathway">
    <text evidence="2">Protein modification; protein ubiquitination.</text>
</comment>
<evidence type="ECO:0000256" key="10">
    <source>
        <dbReference type="ARBA" id="ARBA00023043"/>
    </source>
</evidence>
<dbReference type="STRING" id="88036.D8SV10"/>
<organism evidence="16">
    <name type="scientific">Selaginella moellendorffii</name>
    <name type="common">Spikemoss</name>
    <dbReference type="NCBI Taxonomy" id="88036"/>
    <lineage>
        <taxon>Eukaryota</taxon>
        <taxon>Viridiplantae</taxon>
        <taxon>Streptophyta</taxon>
        <taxon>Embryophyta</taxon>
        <taxon>Tracheophyta</taxon>
        <taxon>Lycopodiopsida</taxon>
        <taxon>Selaginellales</taxon>
        <taxon>Selaginellaceae</taxon>
        <taxon>Selaginella</taxon>
    </lineage>
</organism>
<evidence type="ECO:0000313" key="16">
    <source>
        <dbReference type="Proteomes" id="UP000001514"/>
    </source>
</evidence>
<dbReference type="OrthoDB" id="20872at2759"/>
<feature type="domain" description="RING-type" evidence="14">
    <location>
        <begin position="322"/>
        <end position="369"/>
    </location>
</feature>
<dbReference type="InterPro" id="IPR001841">
    <property type="entry name" value="Znf_RING"/>
</dbReference>
<reference evidence="15 16" key="1">
    <citation type="journal article" date="2011" name="Science">
        <title>The Selaginella genome identifies genetic changes associated with the evolution of vascular plants.</title>
        <authorList>
            <person name="Banks J.A."/>
            <person name="Nishiyama T."/>
            <person name="Hasebe M."/>
            <person name="Bowman J.L."/>
            <person name="Gribskov M."/>
            <person name="dePamphilis C."/>
            <person name="Albert V.A."/>
            <person name="Aono N."/>
            <person name="Aoyama T."/>
            <person name="Ambrose B.A."/>
            <person name="Ashton N.W."/>
            <person name="Axtell M.J."/>
            <person name="Barker E."/>
            <person name="Barker M.S."/>
            <person name="Bennetzen J.L."/>
            <person name="Bonawitz N.D."/>
            <person name="Chapple C."/>
            <person name="Cheng C."/>
            <person name="Correa L.G."/>
            <person name="Dacre M."/>
            <person name="DeBarry J."/>
            <person name="Dreyer I."/>
            <person name="Elias M."/>
            <person name="Engstrom E.M."/>
            <person name="Estelle M."/>
            <person name="Feng L."/>
            <person name="Finet C."/>
            <person name="Floyd S.K."/>
            <person name="Frommer W.B."/>
            <person name="Fujita T."/>
            <person name="Gramzow L."/>
            <person name="Gutensohn M."/>
            <person name="Harholt J."/>
            <person name="Hattori M."/>
            <person name="Heyl A."/>
            <person name="Hirai T."/>
            <person name="Hiwatashi Y."/>
            <person name="Ishikawa M."/>
            <person name="Iwata M."/>
            <person name="Karol K.G."/>
            <person name="Koehler B."/>
            <person name="Kolukisaoglu U."/>
            <person name="Kubo M."/>
            <person name="Kurata T."/>
            <person name="Lalonde S."/>
            <person name="Li K."/>
            <person name="Li Y."/>
            <person name="Litt A."/>
            <person name="Lyons E."/>
            <person name="Manning G."/>
            <person name="Maruyama T."/>
            <person name="Michael T.P."/>
            <person name="Mikami K."/>
            <person name="Miyazaki S."/>
            <person name="Morinaga S."/>
            <person name="Murata T."/>
            <person name="Mueller-Roeber B."/>
            <person name="Nelson D.R."/>
            <person name="Obara M."/>
            <person name="Oguri Y."/>
            <person name="Olmstead R.G."/>
            <person name="Onodera N."/>
            <person name="Petersen B.L."/>
            <person name="Pils B."/>
            <person name="Prigge M."/>
            <person name="Rensing S.A."/>
            <person name="Riano-Pachon D.M."/>
            <person name="Roberts A.W."/>
            <person name="Sato Y."/>
            <person name="Scheller H.V."/>
            <person name="Schulz B."/>
            <person name="Schulz C."/>
            <person name="Shakirov E.V."/>
            <person name="Shibagaki N."/>
            <person name="Shinohara N."/>
            <person name="Shippen D.E."/>
            <person name="Soerensen I."/>
            <person name="Sotooka R."/>
            <person name="Sugimoto N."/>
            <person name="Sugita M."/>
            <person name="Sumikawa N."/>
            <person name="Tanurdzic M."/>
            <person name="Theissen G."/>
            <person name="Ulvskov P."/>
            <person name="Wakazuki S."/>
            <person name="Weng J.K."/>
            <person name="Willats W.W."/>
            <person name="Wipf D."/>
            <person name="Wolf P.G."/>
            <person name="Yang L."/>
            <person name="Zimmer A.D."/>
            <person name="Zhu Q."/>
            <person name="Mitros T."/>
            <person name="Hellsten U."/>
            <person name="Loque D."/>
            <person name="Otillar R."/>
            <person name="Salamov A."/>
            <person name="Schmutz J."/>
            <person name="Shapiro H."/>
            <person name="Lindquist E."/>
            <person name="Lucas S."/>
            <person name="Rokhsar D."/>
            <person name="Grigoriev I.V."/>
        </authorList>
    </citation>
    <scope>NUCLEOTIDE SEQUENCE [LARGE SCALE GENOMIC DNA]</scope>
</reference>
<dbReference type="KEGG" id="smo:SELMODRAFT_229254"/>
<evidence type="ECO:0000256" key="4">
    <source>
        <dbReference type="ARBA" id="ARBA00022679"/>
    </source>
</evidence>
<name>D8SV10_SELML</name>
<dbReference type="PANTHER" id="PTHR24193:SF121">
    <property type="entry name" value="ADA2A-CONTAINING COMPLEX COMPONENT 3, ISOFORM D"/>
    <property type="match status" value="1"/>
</dbReference>
<dbReference type="SMART" id="SM00248">
    <property type="entry name" value="ANK"/>
    <property type="match status" value="5"/>
</dbReference>
<evidence type="ECO:0000256" key="5">
    <source>
        <dbReference type="ARBA" id="ARBA00022723"/>
    </source>
</evidence>
<evidence type="ECO:0000256" key="2">
    <source>
        <dbReference type="ARBA" id="ARBA00004906"/>
    </source>
</evidence>
<dbReference type="PROSITE" id="PS00518">
    <property type="entry name" value="ZF_RING_1"/>
    <property type="match status" value="1"/>
</dbReference>
<dbReference type="SUPFAM" id="SSF57850">
    <property type="entry name" value="RING/U-box"/>
    <property type="match status" value="1"/>
</dbReference>
<evidence type="ECO:0000256" key="11">
    <source>
        <dbReference type="PROSITE-ProRule" id="PRU00023"/>
    </source>
</evidence>
<feature type="repeat" description="ANK" evidence="11">
    <location>
        <begin position="223"/>
        <end position="249"/>
    </location>
</feature>
<feature type="compositionally biased region" description="Polar residues" evidence="13">
    <location>
        <begin position="493"/>
        <end position="503"/>
    </location>
</feature>
<dbReference type="AlphaFoldDB" id="D8SV10"/>
<proteinExistence type="predicted"/>
<dbReference type="InterPro" id="IPR002110">
    <property type="entry name" value="Ankyrin_rpt"/>
</dbReference>
<dbReference type="Gene3D" id="3.30.40.10">
    <property type="entry name" value="Zinc/RING finger domain, C3HC4 (zinc finger)"/>
    <property type="match status" value="1"/>
</dbReference>
<dbReference type="Pfam" id="PF12796">
    <property type="entry name" value="Ank_2"/>
    <property type="match status" value="2"/>
</dbReference>
<dbReference type="InterPro" id="IPR017907">
    <property type="entry name" value="Znf_RING_CS"/>
</dbReference>
<feature type="repeat" description="ANK" evidence="11">
    <location>
        <begin position="180"/>
        <end position="212"/>
    </location>
</feature>
<dbReference type="GO" id="GO:0061630">
    <property type="term" value="F:ubiquitin protein ligase activity"/>
    <property type="evidence" value="ECO:0007669"/>
    <property type="project" value="UniProtKB-EC"/>
</dbReference>
<keyword evidence="9" id="KW-0862">Zinc</keyword>
<feature type="repeat" description="ANK" evidence="11">
    <location>
        <begin position="44"/>
        <end position="76"/>
    </location>
</feature>
<dbReference type="SMART" id="SM00184">
    <property type="entry name" value="RING"/>
    <property type="match status" value="1"/>
</dbReference>
<dbReference type="GO" id="GO:0008270">
    <property type="term" value="F:zinc ion binding"/>
    <property type="evidence" value="ECO:0007669"/>
    <property type="project" value="UniProtKB-KW"/>
</dbReference>
<sequence length="531" mass="56896">MGISFGCSASGERLVSAARDGDLEEAQALLQCNPRLAKYSTFGARNSPLHFAAMQGHNEIVTLLLEHGVDVDTRKYCGQTALMQSCRHGHWEVVQTLILYNANVNKGDYLNGLTALHFAALNGHARCLRLLVADYVPSAPSFWGPRRNLSVPDQGPDCVSEETTSLRSSLYKLINKTADGGVTGLHMASLKGHAECVHLLLDLGADVSALTFQYDTTVDMIGAGSSPLHYAACGGSIQCCQMLLARGANHLAINCNGWIPQQVAQVWGRHWLDGLLAPRSQCPVQPLGLSPFLTSPLMSIIQIARECGLGDMSILASGMDSCAVCLEKICTVAAEGCGHELCTRCALYLCSNGTSMSDPAGAVPCPLCRQGIVSFRKLPSASPIKDLTRSSALGLCTTCTVDEPEALFPSEFSCRADKRSRVLPLSPVGRSVTCTGFSTMNLPCGKYDPALATPDQAEAQETRDHHPEWSLEGGSHEEAQIPASAPAPDRATTPRSLSESALRSKSPKRGWLQDFVAWKQKHNCSSKPTSS</sequence>
<dbReference type="HOGENOM" id="CLU_035461_0_0_1"/>
<dbReference type="FunCoup" id="D8SV10">
    <property type="interactions" value="1595"/>
</dbReference>
<feature type="compositionally biased region" description="Basic and acidic residues" evidence="13">
    <location>
        <begin position="460"/>
        <end position="479"/>
    </location>
</feature>
<evidence type="ECO:0000256" key="1">
    <source>
        <dbReference type="ARBA" id="ARBA00000900"/>
    </source>
</evidence>
<feature type="repeat" description="ANK" evidence="11">
    <location>
        <begin position="77"/>
        <end position="109"/>
    </location>
</feature>
<dbReference type="InterPro" id="IPR013083">
    <property type="entry name" value="Znf_RING/FYVE/PHD"/>
</dbReference>
<dbReference type="EMBL" id="GL377644">
    <property type="protein sequence ID" value="EFJ11715.1"/>
    <property type="molecule type" value="Genomic_DNA"/>
</dbReference>
<dbReference type="PROSITE" id="PS50297">
    <property type="entry name" value="ANK_REP_REGION"/>
    <property type="match status" value="5"/>
</dbReference>